<evidence type="ECO:0000256" key="3">
    <source>
        <dbReference type="ARBA" id="ARBA00022525"/>
    </source>
</evidence>
<comment type="catalytic activity">
    <reaction evidence="10">
        <text>Preferential cleavage: Arg-|-Xaa, Lys-|-Xaa.</text>
        <dbReference type="EC" id="3.4.21.4"/>
    </reaction>
</comment>
<dbReference type="PROSITE" id="PS50240">
    <property type="entry name" value="TRYPSIN_DOM"/>
    <property type="match status" value="4"/>
</dbReference>
<keyword evidence="7 12" id="KW-0720">Serine protease</keyword>
<dbReference type="PANTHER" id="PTHR24276:SF91">
    <property type="entry name" value="AT26814P-RELATED"/>
    <property type="match status" value="1"/>
</dbReference>
<dbReference type="InterPro" id="IPR050430">
    <property type="entry name" value="Peptidase_S1"/>
</dbReference>
<dbReference type="EC" id="3.4.21.4" evidence="11"/>
<dbReference type="SMART" id="SM00020">
    <property type="entry name" value="Tryp_SPc"/>
    <property type="match status" value="4"/>
</dbReference>
<evidence type="ECO:0000259" key="14">
    <source>
        <dbReference type="PROSITE" id="PS50240"/>
    </source>
</evidence>
<keyword evidence="5 13" id="KW-0732">Signal</keyword>
<dbReference type="Pfam" id="PF00089">
    <property type="entry name" value="Trypsin"/>
    <property type="match status" value="4"/>
</dbReference>
<reference evidence="15" key="1">
    <citation type="submission" date="2025-08" db="UniProtKB">
        <authorList>
            <consortium name="RefSeq"/>
        </authorList>
    </citation>
    <scope>IDENTIFICATION</scope>
</reference>
<comment type="similarity">
    <text evidence="2">Belongs to the peptidase S1 family.</text>
</comment>
<feature type="domain" description="Peptidase S1" evidence="14">
    <location>
        <begin position="818"/>
        <end position="1040"/>
    </location>
</feature>
<feature type="domain" description="Peptidase S1" evidence="14">
    <location>
        <begin position="546"/>
        <end position="773"/>
    </location>
</feature>
<sequence length="1041" mass="112621">MIGRCLSAMLLLLIPIQGSVSTSYFDSMEIQPRIIGGQVSSIKKEKYLVQVTTSTELCGGSLIKPRWVITAAHCVYAKNKDEFKVYGGASDQGGPYATIRQVDFVAIRPDFNRKTLNMDVAALRLTSEMTGANIETIALASESVPARVLVKVSGWGFLTPDATETATRVHSVLVPMWSRFSCVAAFKGIHRITRSMMCAAKLYKKDSCDGDSGGPLVYRGELAGIVSFGYGCASSLPGVYTSVPVIRDWFLRVTMFKLLYGLALLQLLDGCSSSTLQLSKIFGGKTTPVDKQSFLVNLRRGFFFRCGGALISPSCVLTAAHCLEGRHQKLWDLTIHAQQQCLGDPSPPEHVRKVWHVGVSPHYSPQRDLDSDVAVIRLSRPFDIAGNASLVKIDFNDMPRQANLTVMGWGAINNQGHNPNQCLQAAQVELVSQKQCIKSLKWGQRKVTNNMFCALGKNDRDACQGDSGGPIIHAGRTVGIVSWGCGCGSGYPGVYTRLGSPSITYWLKTFTERHCWFGYAMVGLWLLWWLCQLSLVIPSSSSKTRIVGGRETTIAQVPYLVYLRQGGYFICGGSLISTSVVLSAAHCVYGSQPGDYTIHAGVSRLDEEAPVVRSVAMFHISPSYSSTNFDMDVALLQLQEPVSLTPGQVATITPCRNPPQGNAYARISGWGVTRENNRDPAEQVRTAMVRVLPGPECQLSYAGVAKLSDSMLCAAVRGLRDSCSGDSGGPLVYRGQVCGIVSWGFGCARAAFPGVYTNVASGRVYSFIEQTLRRIRNLQLPDWANIKGWSELMAMLWPLWLHLIPLCWAANIETNSRIVGGVPVDIGSVPYLVTLRIGGNFMCGGSLVTPQHVITAAHCVKGVGASRLQVVAGVTKLSETGVRSGVDKVFTPKAYNARTLNTDVAVLKLKSSISGPKVSTIELCNTSFKAGDLIKVSGWGQITERNKAVSMQVRSVDVALIPRKTCMSQYKLRGTITSTMFCASVPGVKDSCEGDSGGPAVYQGQLCGIVSWGVGCARKNSPGVYTNVKTVRSFIDKALGM</sequence>
<dbReference type="PRINTS" id="PR00722">
    <property type="entry name" value="CHYMOTRYPSIN"/>
</dbReference>
<feature type="domain" description="Peptidase S1" evidence="14">
    <location>
        <begin position="34"/>
        <end position="255"/>
    </location>
</feature>
<evidence type="ECO:0000256" key="7">
    <source>
        <dbReference type="ARBA" id="ARBA00022825"/>
    </source>
</evidence>
<dbReference type="FunFam" id="2.40.10.10:FF:000034">
    <property type="entry name" value="Eupolytin"/>
    <property type="match status" value="3"/>
</dbReference>
<dbReference type="SUPFAM" id="SSF50494">
    <property type="entry name" value="Trypsin-like serine proteases"/>
    <property type="match status" value="4"/>
</dbReference>
<dbReference type="PROSITE" id="PS00134">
    <property type="entry name" value="TRYPSIN_HIS"/>
    <property type="match status" value="4"/>
</dbReference>
<dbReference type="InterPro" id="IPR001254">
    <property type="entry name" value="Trypsin_dom"/>
</dbReference>
<feature type="chain" id="PRO_5027678651" description="trypsin" evidence="13">
    <location>
        <begin position="22"/>
        <end position="1041"/>
    </location>
</feature>
<protein>
    <recommendedName>
        <fullName evidence="11">trypsin</fullName>
        <ecNumber evidence="11">3.4.21.4</ecNumber>
    </recommendedName>
</protein>
<accession>A0A6P4E9U4</accession>
<gene>
    <name evidence="15" type="primary">LOC108040370</name>
</gene>
<dbReference type="InterPro" id="IPR043504">
    <property type="entry name" value="Peptidase_S1_PA_chymotrypsin"/>
</dbReference>
<dbReference type="GO" id="GO:0005576">
    <property type="term" value="C:extracellular region"/>
    <property type="evidence" value="ECO:0007669"/>
    <property type="project" value="UniProtKB-SubCell"/>
</dbReference>
<dbReference type="PANTHER" id="PTHR24276">
    <property type="entry name" value="POLYSERASE-RELATED"/>
    <property type="match status" value="1"/>
</dbReference>
<dbReference type="FunFam" id="2.40.10.10:FF:000036">
    <property type="entry name" value="Trypsin beta"/>
    <property type="match status" value="1"/>
</dbReference>
<evidence type="ECO:0000256" key="9">
    <source>
        <dbReference type="ARBA" id="ARBA00023157"/>
    </source>
</evidence>
<evidence type="ECO:0000256" key="12">
    <source>
        <dbReference type="RuleBase" id="RU363034"/>
    </source>
</evidence>
<keyword evidence="6 12" id="KW-0378">Hydrolase</keyword>
<dbReference type="RefSeq" id="XP_016973314.1">
    <property type="nucleotide sequence ID" value="XM_017117825.1"/>
</dbReference>
<organism evidence="15">
    <name type="scientific">Drosophila rhopaloa</name>
    <name type="common">Fruit fly</name>
    <dbReference type="NCBI Taxonomy" id="1041015"/>
    <lineage>
        <taxon>Eukaryota</taxon>
        <taxon>Metazoa</taxon>
        <taxon>Ecdysozoa</taxon>
        <taxon>Arthropoda</taxon>
        <taxon>Hexapoda</taxon>
        <taxon>Insecta</taxon>
        <taxon>Pterygota</taxon>
        <taxon>Neoptera</taxon>
        <taxon>Endopterygota</taxon>
        <taxon>Diptera</taxon>
        <taxon>Brachycera</taxon>
        <taxon>Muscomorpha</taxon>
        <taxon>Ephydroidea</taxon>
        <taxon>Drosophilidae</taxon>
        <taxon>Drosophila</taxon>
        <taxon>Sophophora</taxon>
    </lineage>
</organism>
<evidence type="ECO:0000256" key="1">
    <source>
        <dbReference type="ARBA" id="ARBA00004239"/>
    </source>
</evidence>
<proteinExistence type="inferred from homology"/>
<keyword evidence="9" id="KW-1015">Disulfide bond</keyword>
<dbReference type="GO" id="GO:0004252">
    <property type="term" value="F:serine-type endopeptidase activity"/>
    <property type="evidence" value="ECO:0007669"/>
    <property type="project" value="UniProtKB-EC"/>
</dbReference>
<evidence type="ECO:0000256" key="10">
    <source>
        <dbReference type="ARBA" id="ARBA00036320"/>
    </source>
</evidence>
<dbReference type="CDD" id="cd00190">
    <property type="entry name" value="Tryp_SPc"/>
    <property type="match status" value="4"/>
</dbReference>
<dbReference type="PROSITE" id="PS00135">
    <property type="entry name" value="TRYPSIN_SER"/>
    <property type="match status" value="3"/>
</dbReference>
<keyword evidence="4 12" id="KW-0645">Protease</keyword>
<dbReference type="InterPro" id="IPR018114">
    <property type="entry name" value="TRYPSIN_HIS"/>
</dbReference>
<keyword evidence="8" id="KW-0865">Zymogen</keyword>
<dbReference type="InterPro" id="IPR001314">
    <property type="entry name" value="Peptidase_S1A"/>
</dbReference>
<dbReference type="OrthoDB" id="10059102at2759"/>
<evidence type="ECO:0000256" key="6">
    <source>
        <dbReference type="ARBA" id="ARBA00022801"/>
    </source>
</evidence>
<keyword evidence="3" id="KW-0964">Secreted</keyword>
<evidence type="ECO:0000256" key="13">
    <source>
        <dbReference type="SAM" id="SignalP"/>
    </source>
</evidence>
<dbReference type="GO" id="GO:0006508">
    <property type="term" value="P:proteolysis"/>
    <property type="evidence" value="ECO:0007669"/>
    <property type="project" value="UniProtKB-KW"/>
</dbReference>
<comment type="subcellular location">
    <subcellularLocation>
        <location evidence="1">Secreted</location>
        <location evidence="1">Extracellular space</location>
    </subcellularLocation>
</comment>
<dbReference type="InterPro" id="IPR033116">
    <property type="entry name" value="TRYPSIN_SER"/>
</dbReference>
<dbReference type="InterPro" id="IPR009003">
    <property type="entry name" value="Peptidase_S1_PA"/>
</dbReference>
<evidence type="ECO:0000256" key="5">
    <source>
        <dbReference type="ARBA" id="ARBA00022729"/>
    </source>
</evidence>
<feature type="signal peptide" evidence="13">
    <location>
        <begin position="1"/>
        <end position="21"/>
    </location>
</feature>
<evidence type="ECO:0000256" key="8">
    <source>
        <dbReference type="ARBA" id="ARBA00023145"/>
    </source>
</evidence>
<evidence type="ECO:0000256" key="2">
    <source>
        <dbReference type="ARBA" id="ARBA00007664"/>
    </source>
</evidence>
<feature type="domain" description="Peptidase S1" evidence="14">
    <location>
        <begin position="281"/>
        <end position="512"/>
    </location>
</feature>
<name>A0A6P4E9U4_DRORH</name>
<dbReference type="Gene3D" id="2.40.10.10">
    <property type="entry name" value="Trypsin-like serine proteases"/>
    <property type="match status" value="5"/>
</dbReference>
<dbReference type="AlphaFoldDB" id="A0A6P4E9U4"/>
<evidence type="ECO:0000256" key="11">
    <source>
        <dbReference type="ARBA" id="ARBA00038868"/>
    </source>
</evidence>
<evidence type="ECO:0000313" key="15">
    <source>
        <dbReference type="RefSeq" id="XP_016973314.1"/>
    </source>
</evidence>
<evidence type="ECO:0000256" key="4">
    <source>
        <dbReference type="ARBA" id="ARBA00022670"/>
    </source>
</evidence>